<evidence type="ECO:0000256" key="1">
    <source>
        <dbReference type="SAM" id="MobiDB-lite"/>
    </source>
</evidence>
<dbReference type="InterPro" id="IPR051396">
    <property type="entry name" value="Bact_Antivir_Def_Nuclease"/>
</dbReference>
<feature type="domain" description="ATPase AAA-type core" evidence="2">
    <location>
        <begin position="377"/>
        <end position="446"/>
    </location>
</feature>
<accession>A0ABT4APZ5</accession>
<dbReference type="Proteomes" id="UP001207654">
    <property type="component" value="Unassembled WGS sequence"/>
</dbReference>
<reference evidence="3 4" key="1">
    <citation type="submission" date="2022-11" db="EMBL/GenBank/DDBJ databases">
        <title>Minimal conservation of predation-associated metabolite biosynthetic gene clusters underscores biosynthetic potential of Myxococcota including descriptions for ten novel species: Archangium lansinium sp. nov., Myxococcus landrumus sp. nov., Nannocystis bai.</title>
        <authorList>
            <person name="Ahearne A."/>
            <person name="Stevens C."/>
            <person name="Phillips K."/>
        </authorList>
    </citation>
    <scope>NUCLEOTIDE SEQUENCE [LARGE SCALE GENOMIC DNA]</scope>
    <source>
        <strain evidence="3 4">MIWBW</strain>
    </source>
</reference>
<feature type="compositionally biased region" description="Pro residues" evidence="1">
    <location>
        <begin position="273"/>
        <end position="285"/>
    </location>
</feature>
<sequence>MLFTVVSSLGSYAPGNEQAILIRNDWDDWFTFETTFVLVVVDIHGNQHHAGRVKIGEFAQTSRRPSVLTQFEALDSGFFSLGQDEDYYETLNTLDSSLRDRILSGLRDVALDLSLFERAKNERVMTVSLMRSVAEESVRGRFHRLARGDAELTPFNLVYAFPNSIGAEGTEASPLELSFDVVPDSMPPTNVHVLIGRNGVGKTSCLNRMTRALVEQGADPGDVGSFLSVDKGGGLLASVVSVSFSAFDPFDPLVATRGRPHVVPYWYIGLRPNPPVPAESPPTQSPRPTRRVRRPHPPVSKLPPKAPADLVEDFVNSVGVCREGMRAIRWRSALEALESDPLFKEAEVAQLADDEEVAQLADDDDGPDWKSRARSLYKNLSSGHKIVLLTITRLVETVVERTLVLLDEPEAHLHPPLLAAFVRSLSDLLIQRNGVAIIATHSPVVLQEVPKTCVWLLRRSGQEVRAERPENETFGENVGVLTREIFSLEVTQSGFHKLLRDAVADSPGYESILERFGNQLGAEARAIARGLIAARDMTDSSDEA</sequence>
<feature type="region of interest" description="Disordered" evidence="1">
    <location>
        <begin position="273"/>
        <end position="306"/>
    </location>
</feature>
<evidence type="ECO:0000313" key="4">
    <source>
        <dbReference type="Proteomes" id="UP001207654"/>
    </source>
</evidence>
<gene>
    <name evidence="3" type="ORF">OV287_55900</name>
</gene>
<dbReference type="PANTHER" id="PTHR43581">
    <property type="entry name" value="ATP/GTP PHOSPHATASE"/>
    <property type="match status" value="1"/>
</dbReference>
<proteinExistence type="predicted"/>
<dbReference type="PANTHER" id="PTHR43581:SF2">
    <property type="entry name" value="EXCINUCLEASE ATPASE SUBUNIT"/>
    <property type="match status" value="1"/>
</dbReference>
<dbReference type="Pfam" id="PF13304">
    <property type="entry name" value="AAA_21"/>
    <property type="match status" value="1"/>
</dbReference>
<name>A0ABT4APZ5_9BACT</name>
<evidence type="ECO:0000259" key="2">
    <source>
        <dbReference type="Pfam" id="PF13304"/>
    </source>
</evidence>
<evidence type="ECO:0000313" key="3">
    <source>
        <dbReference type="EMBL" id="MCY1083759.1"/>
    </source>
</evidence>
<protein>
    <submittedName>
        <fullName evidence="3">AAA family ATPase</fullName>
    </submittedName>
</protein>
<keyword evidence="4" id="KW-1185">Reference proteome</keyword>
<dbReference type="InterPro" id="IPR027417">
    <property type="entry name" value="P-loop_NTPase"/>
</dbReference>
<dbReference type="EMBL" id="JAPNKA010000002">
    <property type="protein sequence ID" value="MCY1083759.1"/>
    <property type="molecule type" value="Genomic_DNA"/>
</dbReference>
<feature type="compositionally biased region" description="Pro residues" evidence="1">
    <location>
        <begin position="297"/>
        <end position="306"/>
    </location>
</feature>
<dbReference type="Gene3D" id="3.40.50.300">
    <property type="entry name" value="P-loop containing nucleotide triphosphate hydrolases"/>
    <property type="match status" value="1"/>
</dbReference>
<comment type="caution">
    <text evidence="3">The sequence shown here is derived from an EMBL/GenBank/DDBJ whole genome shotgun (WGS) entry which is preliminary data.</text>
</comment>
<dbReference type="RefSeq" id="WP_267542639.1">
    <property type="nucleotide sequence ID" value="NZ_JAPNKA010000002.1"/>
</dbReference>
<organism evidence="3 4">
    <name type="scientific">Archangium lansingense</name>
    <dbReference type="NCBI Taxonomy" id="2995310"/>
    <lineage>
        <taxon>Bacteria</taxon>
        <taxon>Pseudomonadati</taxon>
        <taxon>Myxococcota</taxon>
        <taxon>Myxococcia</taxon>
        <taxon>Myxococcales</taxon>
        <taxon>Cystobacterineae</taxon>
        <taxon>Archangiaceae</taxon>
        <taxon>Archangium</taxon>
    </lineage>
</organism>
<dbReference type="SUPFAM" id="SSF52540">
    <property type="entry name" value="P-loop containing nucleoside triphosphate hydrolases"/>
    <property type="match status" value="1"/>
</dbReference>
<dbReference type="InterPro" id="IPR003959">
    <property type="entry name" value="ATPase_AAA_core"/>
</dbReference>